<keyword evidence="1" id="KW-0472">Membrane</keyword>
<sequence length="236" mass="27861">MKKLPKKFPWYKSWARPEKFEDHRIEVYKTCTFFCLLLSWGVPYIGFLFTTGAVVFPVLTIVRYIRNSDRISFSEDKQGGFTSVVITVLVSGFLFFIWGADNHRYNQLFWVMWGAISLTFIIPFFIFSKEYKRKILVAAGYIFCVSFFWFGALCVINIDFDFSVAEEYRVRVVDKHSSSGKAEMYYVTVKPWDGKYGDEDIEVSIDEYKQAEEGDIVTVVQRNGLLRMKWYYLEFR</sequence>
<organism evidence="2 3">
    <name type="scientific">Dorea acetigenes</name>
    <dbReference type="NCBI Taxonomy" id="2981787"/>
    <lineage>
        <taxon>Bacteria</taxon>
        <taxon>Bacillati</taxon>
        <taxon>Bacillota</taxon>
        <taxon>Clostridia</taxon>
        <taxon>Lachnospirales</taxon>
        <taxon>Lachnospiraceae</taxon>
        <taxon>Dorea</taxon>
    </lineage>
</organism>
<evidence type="ECO:0008006" key="4">
    <source>
        <dbReference type="Google" id="ProtNLM"/>
    </source>
</evidence>
<comment type="caution">
    <text evidence="2">The sequence shown here is derived from an EMBL/GenBank/DDBJ whole genome shotgun (WGS) entry which is preliminary data.</text>
</comment>
<gene>
    <name evidence="2" type="ORF">OCV99_04310</name>
</gene>
<feature type="transmembrane region" description="Helical" evidence="1">
    <location>
        <begin position="44"/>
        <end position="66"/>
    </location>
</feature>
<feature type="transmembrane region" description="Helical" evidence="1">
    <location>
        <begin position="110"/>
        <end position="128"/>
    </location>
</feature>
<dbReference type="EMBL" id="JAOQJU010000002">
    <property type="protein sequence ID" value="MCU6685791.1"/>
    <property type="molecule type" value="Genomic_DNA"/>
</dbReference>
<keyword evidence="1" id="KW-1133">Transmembrane helix</keyword>
<accession>A0ABT2RKG3</accession>
<dbReference type="RefSeq" id="WP_158368518.1">
    <property type="nucleotide sequence ID" value="NZ_JAOQJU010000002.1"/>
</dbReference>
<keyword evidence="3" id="KW-1185">Reference proteome</keyword>
<reference evidence="2 3" key="1">
    <citation type="journal article" date="2021" name="ISME Commun">
        <title>Automated analysis of genomic sequences facilitates high-throughput and comprehensive description of bacteria.</title>
        <authorList>
            <person name="Hitch T.C.A."/>
        </authorList>
    </citation>
    <scope>NUCLEOTIDE SEQUENCE [LARGE SCALE GENOMIC DNA]</scope>
    <source>
        <strain evidence="2 3">Sanger_03</strain>
    </source>
</reference>
<feature type="transmembrane region" description="Helical" evidence="1">
    <location>
        <begin position="135"/>
        <end position="158"/>
    </location>
</feature>
<keyword evidence="1" id="KW-0812">Transmembrane</keyword>
<protein>
    <recommendedName>
        <fullName evidence="4">DUF3592 domain-containing protein</fullName>
    </recommendedName>
</protein>
<evidence type="ECO:0000313" key="3">
    <source>
        <dbReference type="Proteomes" id="UP001652431"/>
    </source>
</evidence>
<evidence type="ECO:0000256" key="1">
    <source>
        <dbReference type="SAM" id="Phobius"/>
    </source>
</evidence>
<dbReference type="Proteomes" id="UP001652431">
    <property type="component" value="Unassembled WGS sequence"/>
</dbReference>
<evidence type="ECO:0000313" key="2">
    <source>
        <dbReference type="EMBL" id="MCU6685791.1"/>
    </source>
</evidence>
<proteinExistence type="predicted"/>
<feature type="transmembrane region" description="Helical" evidence="1">
    <location>
        <begin position="78"/>
        <end position="98"/>
    </location>
</feature>
<name>A0ABT2RKG3_9FIRM</name>